<feature type="compositionally biased region" description="Basic and acidic residues" evidence="1">
    <location>
        <begin position="55"/>
        <end position="66"/>
    </location>
</feature>
<evidence type="ECO:0000313" key="2">
    <source>
        <dbReference type="EMBL" id="GMH14169.1"/>
    </source>
</evidence>
<evidence type="ECO:0000313" key="3">
    <source>
        <dbReference type="Proteomes" id="UP001279734"/>
    </source>
</evidence>
<dbReference type="Proteomes" id="UP001279734">
    <property type="component" value="Unassembled WGS sequence"/>
</dbReference>
<proteinExistence type="predicted"/>
<reference evidence="2" key="1">
    <citation type="submission" date="2023-05" db="EMBL/GenBank/DDBJ databases">
        <title>Nepenthes gracilis genome sequencing.</title>
        <authorList>
            <person name="Fukushima K."/>
        </authorList>
    </citation>
    <scope>NUCLEOTIDE SEQUENCE</scope>
    <source>
        <strain evidence="2">SING2019-196</strain>
    </source>
</reference>
<evidence type="ECO:0000256" key="1">
    <source>
        <dbReference type="SAM" id="MobiDB-lite"/>
    </source>
</evidence>
<gene>
    <name evidence="2" type="ORF">Nepgr_016010</name>
</gene>
<dbReference type="AlphaFoldDB" id="A0AAD3SNZ5"/>
<protein>
    <submittedName>
        <fullName evidence="2">Uncharacterized protein</fullName>
    </submittedName>
</protein>
<comment type="caution">
    <text evidence="2">The sequence shown here is derived from an EMBL/GenBank/DDBJ whole genome shotgun (WGS) entry which is preliminary data.</text>
</comment>
<feature type="compositionally biased region" description="Acidic residues" evidence="1">
    <location>
        <begin position="75"/>
        <end position="97"/>
    </location>
</feature>
<accession>A0AAD3SNZ5</accession>
<dbReference type="EMBL" id="BSYO01000013">
    <property type="protein sequence ID" value="GMH14169.1"/>
    <property type="molecule type" value="Genomic_DNA"/>
</dbReference>
<organism evidence="2 3">
    <name type="scientific">Nepenthes gracilis</name>
    <name type="common">Slender pitcher plant</name>
    <dbReference type="NCBI Taxonomy" id="150966"/>
    <lineage>
        <taxon>Eukaryota</taxon>
        <taxon>Viridiplantae</taxon>
        <taxon>Streptophyta</taxon>
        <taxon>Embryophyta</taxon>
        <taxon>Tracheophyta</taxon>
        <taxon>Spermatophyta</taxon>
        <taxon>Magnoliopsida</taxon>
        <taxon>eudicotyledons</taxon>
        <taxon>Gunneridae</taxon>
        <taxon>Pentapetalae</taxon>
        <taxon>Caryophyllales</taxon>
        <taxon>Nepenthaceae</taxon>
        <taxon>Nepenthes</taxon>
    </lineage>
</organism>
<keyword evidence="3" id="KW-1185">Reference proteome</keyword>
<feature type="region of interest" description="Disordered" evidence="1">
    <location>
        <begin position="43"/>
        <end position="97"/>
    </location>
</feature>
<name>A0AAD3SNZ5_NEPGR</name>
<sequence length="97" mass="10954">MSNVDSDHSLLLSHFATDLCYYFDLTRQQNQINTSYAELSSARAKMEESSSTDNEDLRNEPDENERTVVAAEEEKGIDEDDDGDELDDGDDNDDDIV</sequence>